<evidence type="ECO:0000256" key="6">
    <source>
        <dbReference type="ARBA" id="ARBA00023136"/>
    </source>
</evidence>
<dbReference type="GO" id="GO:0045436">
    <property type="term" value="F:lycopene beta cyclase activity"/>
    <property type="evidence" value="ECO:0007669"/>
    <property type="project" value="UniProtKB-ARBA"/>
</dbReference>
<dbReference type="GO" id="GO:0016872">
    <property type="term" value="F:intramolecular lyase activity"/>
    <property type="evidence" value="ECO:0007669"/>
    <property type="project" value="InterPro"/>
</dbReference>
<feature type="transmembrane region" description="Helical" evidence="8">
    <location>
        <begin position="72"/>
        <end position="96"/>
    </location>
</feature>
<evidence type="ECO:0000256" key="3">
    <source>
        <dbReference type="ARBA" id="ARBA00022692"/>
    </source>
</evidence>
<evidence type="ECO:0000313" key="11">
    <source>
        <dbReference type="Proteomes" id="UP000501003"/>
    </source>
</evidence>
<evidence type="ECO:0000259" key="9">
    <source>
        <dbReference type="Pfam" id="PF18916"/>
    </source>
</evidence>
<dbReference type="AlphaFoldDB" id="A0A7D4TJU0"/>
<evidence type="ECO:0000256" key="1">
    <source>
        <dbReference type="ARBA" id="ARBA00004141"/>
    </source>
</evidence>
<dbReference type="Proteomes" id="UP000501003">
    <property type="component" value="Chromosome"/>
</dbReference>
<feature type="domain" description="Lycopene cyclase" evidence="9">
    <location>
        <begin position="3"/>
        <end position="87"/>
    </location>
</feature>
<evidence type="ECO:0000256" key="4">
    <source>
        <dbReference type="ARBA" id="ARBA00022746"/>
    </source>
</evidence>
<dbReference type="NCBIfam" id="TIGR03462">
    <property type="entry name" value="CarR_dom_SF"/>
    <property type="match status" value="1"/>
</dbReference>
<feature type="transmembrane region" description="Helical" evidence="8">
    <location>
        <begin position="27"/>
        <end position="47"/>
    </location>
</feature>
<dbReference type="KEGG" id="aqg:HRU87_05275"/>
<dbReference type="GO" id="GO:0016117">
    <property type="term" value="P:carotenoid biosynthetic process"/>
    <property type="evidence" value="ECO:0007669"/>
    <property type="project" value="UniProtKB-KW"/>
</dbReference>
<accession>A0A7D4TJU0</accession>
<evidence type="ECO:0000313" key="10">
    <source>
        <dbReference type="EMBL" id="QKJ25971.1"/>
    </source>
</evidence>
<keyword evidence="7" id="KW-0413">Isomerase</keyword>
<gene>
    <name evidence="10" type="ORF">HRU87_05275</name>
</gene>
<protein>
    <submittedName>
        <fullName evidence="10">Lycopene cyclase domain-containing protein</fullName>
    </submittedName>
</protein>
<keyword evidence="5 8" id="KW-1133">Transmembrane helix</keyword>
<keyword evidence="6 8" id="KW-0472">Membrane</keyword>
<sequence>MIVFVAVGSGWLEWAFKLRVLRKPTRAILTILTVSPWFLIWDAYAIAQGHWFFDRNLITGIYGPMDIPLEEYLFFIVVPLAAILTLEGSTAALKLLKNFHLTRERVLK</sequence>
<evidence type="ECO:0000256" key="5">
    <source>
        <dbReference type="ARBA" id="ARBA00022989"/>
    </source>
</evidence>
<reference evidence="10 11" key="1">
    <citation type="submission" date="2020-05" db="EMBL/GenBank/DDBJ databases">
        <title>Aquirufa sp. strain 15G-AUS-rot a new Aquirufa species.</title>
        <authorList>
            <person name="Pitt A."/>
            <person name="Hahn M.W."/>
        </authorList>
    </citation>
    <scope>NUCLEOTIDE SEQUENCE [LARGE SCALE GENOMIC DNA]</scope>
    <source>
        <strain evidence="10 11">15G-AUS-rot</strain>
    </source>
</reference>
<comment type="pathway">
    <text evidence="2">Carotenoid biosynthesis.</text>
</comment>
<dbReference type="Pfam" id="PF18916">
    <property type="entry name" value="Lycopene_cyc"/>
    <property type="match status" value="1"/>
</dbReference>
<keyword evidence="11" id="KW-1185">Reference proteome</keyword>
<keyword evidence="3 8" id="KW-0812">Transmembrane</keyword>
<dbReference type="GO" id="GO:0016020">
    <property type="term" value="C:membrane"/>
    <property type="evidence" value="ECO:0007669"/>
    <property type="project" value="UniProtKB-SubCell"/>
</dbReference>
<organism evidence="10 11">
    <name type="scientific">Aquiluna borgnonia</name>
    <dbReference type="NCBI Taxonomy" id="2499157"/>
    <lineage>
        <taxon>Bacteria</taxon>
        <taxon>Bacillati</taxon>
        <taxon>Actinomycetota</taxon>
        <taxon>Actinomycetes</taxon>
        <taxon>Micrococcales</taxon>
        <taxon>Microbacteriaceae</taxon>
        <taxon>Luna cluster</taxon>
        <taxon>Luna-1 subcluster</taxon>
        <taxon>Aquiluna</taxon>
    </lineage>
</organism>
<dbReference type="InterPro" id="IPR017825">
    <property type="entry name" value="Lycopene_cyclase_dom"/>
</dbReference>
<proteinExistence type="predicted"/>
<name>A0A7D4TJU0_9MICO</name>
<evidence type="ECO:0000256" key="2">
    <source>
        <dbReference type="ARBA" id="ARBA00004829"/>
    </source>
</evidence>
<comment type="subcellular location">
    <subcellularLocation>
        <location evidence="1">Membrane</location>
        <topology evidence="1">Multi-pass membrane protein</topology>
    </subcellularLocation>
</comment>
<dbReference type="EMBL" id="CP054056">
    <property type="protein sequence ID" value="QKJ25971.1"/>
    <property type="molecule type" value="Genomic_DNA"/>
</dbReference>
<evidence type="ECO:0000256" key="8">
    <source>
        <dbReference type="SAM" id="Phobius"/>
    </source>
</evidence>
<evidence type="ECO:0000256" key="7">
    <source>
        <dbReference type="ARBA" id="ARBA00023235"/>
    </source>
</evidence>
<keyword evidence="4" id="KW-0125">Carotenoid biosynthesis</keyword>